<dbReference type="SUPFAM" id="SSF55846">
    <property type="entry name" value="N-acetylmuramoyl-L-alanine amidase-like"/>
    <property type="match status" value="1"/>
</dbReference>
<dbReference type="GO" id="GO:0008745">
    <property type="term" value="F:N-acetylmuramoyl-L-alanine amidase activity"/>
    <property type="evidence" value="ECO:0007669"/>
    <property type="project" value="UniProtKB-EC"/>
</dbReference>
<dbReference type="SMART" id="SM00644">
    <property type="entry name" value="Ami_2"/>
    <property type="match status" value="1"/>
</dbReference>
<evidence type="ECO:0000256" key="2">
    <source>
        <dbReference type="ARBA" id="ARBA00007553"/>
    </source>
</evidence>
<reference evidence="7 8" key="1">
    <citation type="journal article" date="2013" name="Genome Announc.">
        <title>Complete Genome Sequence of the Porcine Strain Brachyspira pilosicoli P43/6/78(T.).</title>
        <authorList>
            <person name="Lin C."/>
            <person name="den Bakker H.C."/>
            <person name="Suzuki H."/>
            <person name="Lefebure T."/>
            <person name="Ponnala L."/>
            <person name="Sun Q."/>
            <person name="Stanhope M.J."/>
            <person name="Wiedmann M."/>
            <person name="Duhamel G.E."/>
        </authorList>
    </citation>
    <scope>NUCLEOTIDE SEQUENCE [LARGE SCALE GENOMIC DNA]</scope>
    <source>
        <strain evidence="7 8">P43/6/78</strain>
    </source>
</reference>
<dbReference type="Proteomes" id="UP000010793">
    <property type="component" value="Chromosome"/>
</dbReference>
<dbReference type="GeneID" id="56439738"/>
<dbReference type="FunFam" id="3.40.80.10:FF:000003">
    <property type="entry name" value="N-acetylmuramoyl-L-alanine amidase"/>
    <property type="match status" value="1"/>
</dbReference>
<dbReference type="Gene3D" id="1.10.101.10">
    <property type="entry name" value="PGBD-like superfamily/PGBD"/>
    <property type="match status" value="1"/>
</dbReference>
<keyword evidence="5" id="KW-0961">Cell wall biogenesis/degradation</keyword>
<dbReference type="InterPro" id="IPR036505">
    <property type="entry name" value="Amidase/PGRP_sf"/>
</dbReference>
<evidence type="ECO:0000259" key="6">
    <source>
        <dbReference type="SMART" id="SM00644"/>
    </source>
</evidence>
<dbReference type="PANTHER" id="PTHR30417:SF1">
    <property type="entry name" value="N-ACETYLMURAMOYL-L-ALANINE AMIDASE AMID"/>
    <property type="match status" value="1"/>
</dbReference>
<dbReference type="InterPro" id="IPR051206">
    <property type="entry name" value="NAMLAA_amidase_2"/>
</dbReference>
<dbReference type="GO" id="GO:0071555">
    <property type="term" value="P:cell wall organization"/>
    <property type="evidence" value="ECO:0007669"/>
    <property type="project" value="UniProtKB-KW"/>
</dbReference>
<protein>
    <recommendedName>
        <fullName evidence="3">N-acetylmuramoyl-L-alanine amidase</fullName>
        <ecNumber evidence="3">3.5.1.28</ecNumber>
    </recommendedName>
</protein>
<dbReference type="SUPFAM" id="SSF47090">
    <property type="entry name" value="PGBD-like"/>
    <property type="match status" value="1"/>
</dbReference>
<name>A0A3B6VSE2_BRAPL</name>
<dbReference type="PROSITE" id="PS51257">
    <property type="entry name" value="PROKAR_LIPOPROTEIN"/>
    <property type="match status" value="1"/>
</dbReference>
<evidence type="ECO:0000313" key="7">
    <source>
        <dbReference type="EMBL" id="AGA67032.1"/>
    </source>
</evidence>
<dbReference type="GO" id="GO:0009253">
    <property type="term" value="P:peptidoglycan catabolic process"/>
    <property type="evidence" value="ECO:0007669"/>
    <property type="project" value="InterPro"/>
</dbReference>
<dbReference type="AlphaFoldDB" id="A0A3B6VSE2"/>
<feature type="domain" description="N-acetylmuramoyl-L-alanine amidase" evidence="6">
    <location>
        <begin position="39"/>
        <end position="201"/>
    </location>
</feature>
<evidence type="ECO:0000313" key="8">
    <source>
        <dbReference type="Proteomes" id="UP000010793"/>
    </source>
</evidence>
<dbReference type="Gene3D" id="3.40.80.10">
    <property type="entry name" value="Peptidoglycan recognition protein-like"/>
    <property type="match status" value="1"/>
</dbReference>
<dbReference type="KEGG" id="bpip:BPP43_09245"/>
<dbReference type="InterPro" id="IPR036366">
    <property type="entry name" value="PGBDSf"/>
</dbReference>
<comment type="catalytic activity">
    <reaction evidence="1">
        <text>Hydrolyzes the link between N-acetylmuramoyl residues and L-amino acid residues in certain cell-wall glycopeptides.</text>
        <dbReference type="EC" id="3.5.1.28"/>
    </reaction>
</comment>
<evidence type="ECO:0000256" key="3">
    <source>
        <dbReference type="ARBA" id="ARBA00011901"/>
    </source>
</evidence>
<sequence length="347" mass="41047">MFKNIFMLLIVSIVISCSNNTEEITAPAINKRKKAPRISTLYKSGSYNLRINYIILHYTALDDDMSLKVLTDPGVSSHYLITTRANEPIYKLVDDTNRAWHAGITMYQNRYSINDSSVGIEIVNLGYIQKVTNTPQQLARMNKRQLENLYFTPYDEYLEYDESQIEKVAYLLRELVDKYGVRPYNILGHSDIAPYRKKDPGPKFPWKRLYDEYDLGIWYDEEDYSNFMMSNDYRRATVMDIKNEFIKYGYTSMPTNNVWDYESRKVLYAFQCRFRTNDIDGNIDKETYSIARALNLKVKKLNEAYERSKANNFLTNTFFTNIFISNNIVNNNWDYMHTNKNIIMRRK</sequence>
<keyword evidence="8" id="KW-1185">Reference proteome</keyword>
<dbReference type="PANTHER" id="PTHR30417">
    <property type="entry name" value="N-ACETYLMURAMOYL-L-ALANINE AMIDASE AMID"/>
    <property type="match status" value="1"/>
</dbReference>
<dbReference type="InterPro" id="IPR002502">
    <property type="entry name" value="Amidase_domain"/>
</dbReference>
<proteinExistence type="inferred from homology"/>
<organism evidence="7 8">
    <name type="scientific">Brachyspira pilosicoli P43/6/78</name>
    <dbReference type="NCBI Taxonomy" id="1042417"/>
    <lineage>
        <taxon>Bacteria</taxon>
        <taxon>Pseudomonadati</taxon>
        <taxon>Spirochaetota</taxon>
        <taxon>Spirochaetia</taxon>
        <taxon>Brachyspirales</taxon>
        <taxon>Brachyspiraceae</taxon>
        <taxon>Brachyspira</taxon>
    </lineage>
</organism>
<dbReference type="RefSeq" id="WP_014934108.1">
    <property type="nucleotide sequence ID" value="NC_019908.1"/>
</dbReference>
<dbReference type="InterPro" id="IPR036365">
    <property type="entry name" value="PGBD-like_sf"/>
</dbReference>
<dbReference type="GO" id="GO:0009254">
    <property type="term" value="P:peptidoglycan turnover"/>
    <property type="evidence" value="ECO:0007669"/>
    <property type="project" value="TreeGrafter"/>
</dbReference>
<keyword evidence="4" id="KW-0378">Hydrolase</keyword>
<comment type="similarity">
    <text evidence="2">Belongs to the N-acetylmuramoyl-L-alanine amidase 2 family.</text>
</comment>
<evidence type="ECO:0000256" key="5">
    <source>
        <dbReference type="ARBA" id="ARBA00023316"/>
    </source>
</evidence>
<accession>A0A3B6VSE2</accession>
<dbReference type="EMBL" id="CP002873">
    <property type="protein sequence ID" value="AGA67032.1"/>
    <property type="molecule type" value="Genomic_DNA"/>
</dbReference>
<evidence type="ECO:0000256" key="4">
    <source>
        <dbReference type="ARBA" id="ARBA00022801"/>
    </source>
</evidence>
<gene>
    <name evidence="7" type="ORF">BPP43_09245</name>
</gene>
<dbReference type="EC" id="3.5.1.28" evidence="3"/>
<dbReference type="CDD" id="cd06583">
    <property type="entry name" value="PGRP"/>
    <property type="match status" value="1"/>
</dbReference>
<dbReference type="Pfam" id="PF01510">
    <property type="entry name" value="Amidase_2"/>
    <property type="match status" value="1"/>
</dbReference>
<evidence type="ECO:0000256" key="1">
    <source>
        <dbReference type="ARBA" id="ARBA00001561"/>
    </source>
</evidence>